<dbReference type="Proteomes" id="UP000198418">
    <property type="component" value="Unassembled WGS sequence"/>
</dbReference>
<feature type="region of interest" description="Disordered" evidence="1">
    <location>
        <begin position="660"/>
        <end position="680"/>
    </location>
</feature>
<keyword evidence="3" id="KW-1185">Reference proteome</keyword>
<sequence length="680" mass="77132">MTILKLHAKQDHLEKVARTRDPIKAISEFVWNSLDAEATNVFVDFKRNALAGIEEIVIRDDGVGINQMHAASDFANLGDSWKRSQGRTPNLERALHGKEGRGRLRFFSLAHTANWSSVYDVNGSKFQIQLTILATSLDKCEITQPAPIADTATGVTVSLYPLKEVFDWLASSEARNEFCAIFAPYLMQYPNVSLYYDSDKLNPSTTIEVAHDFAELTVNGPNRKIESIGLKVIEWKSAIEKRQIHLGGADGIVLGSQSANVAAPGFYFSAYANSAFFEEMAEANLLELDNLSDPDFMAVLADIREKLSNYFRKRQAERARGLIDDLKTEGVYPYEGEPRDEVERRERDVFDIATYAVSSYSRDFKRSEVAMKKITLTLLREALRHNPEELTNILRAIVNLPKNKQKEFSTLLSKTSLSNIISASSLVADRVTTLTLLRAMVFDEARRRTVKERGELDVIVRDNTWLFGERFHITMAEAGLTKIMERVLDDMHAKRTRGKGTQVRQSGGKIGRIDCFLGRSIPLPDKMQREYIVVELKRPSKTIGKKELDQIEEYKNALIAQSDFNNTVTQWNFVLVTGDYDGVVKHRVTQKDWPVGLYQKGENVSIWVKTWAELIRECEARFDFVQEKLKVDVADKEIDERIAALKAAFKNIESHSDVDELDPEKLRQRSRPGHQVDATL</sequence>
<dbReference type="Pfam" id="PF13589">
    <property type="entry name" value="HATPase_c_3"/>
    <property type="match status" value="1"/>
</dbReference>
<dbReference type="InterPro" id="IPR036890">
    <property type="entry name" value="HATPase_C_sf"/>
</dbReference>
<keyword evidence="2" id="KW-0808">Transferase</keyword>
<reference evidence="3" key="1">
    <citation type="submission" date="2017-06" db="EMBL/GenBank/DDBJ databases">
        <authorList>
            <person name="Varghese N."/>
            <person name="Submissions S."/>
        </authorList>
    </citation>
    <scope>NUCLEOTIDE SEQUENCE [LARGE SCALE GENOMIC DNA]</scope>
    <source>
        <strain evidence="3">DSM 137</strain>
    </source>
</reference>
<accession>A0A212SHX7</accession>
<dbReference type="RefSeq" id="WP_088522765.1">
    <property type="nucleotide sequence ID" value="NZ_FYDG01000051.1"/>
</dbReference>
<dbReference type="AlphaFoldDB" id="A0A212SHX7"/>
<keyword evidence="2" id="KW-0418">Kinase</keyword>
<dbReference type="OrthoDB" id="8765545at2"/>
<gene>
    <name evidence="2" type="ORF">SAMN06265338_1513</name>
</gene>
<evidence type="ECO:0000313" key="3">
    <source>
        <dbReference type="Proteomes" id="UP000198418"/>
    </source>
</evidence>
<dbReference type="SUPFAM" id="SSF55874">
    <property type="entry name" value="ATPase domain of HSP90 chaperone/DNA topoisomerase II/histidine kinase"/>
    <property type="match status" value="1"/>
</dbReference>
<protein>
    <submittedName>
        <fullName evidence="2">Histidine kinase-, DNA gyrase B-, and HSP90-like ATPase</fullName>
    </submittedName>
</protein>
<dbReference type="Gene3D" id="3.30.565.10">
    <property type="entry name" value="Histidine kinase-like ATPase, C-terminal domain"/>
    <property type="match status" value="1"/>
</dbReference>
<evidence type="ECO:0000313" key="2">
    <source>
        <dbReference type="EMBL" id="SNB85341.1"/>
    </source>
</evidence>
<name>A0A212SHX7_RHOAC</name>
<evidence type="ECO:0000256" key="1">
    <source>
        <dbReference type="SAM" id="MobiDB-lite"/>
    </source>
</evidence>
<dbReference type="GO" id="GO:0016301">
    <property type="term" value="F:kinase activity"/>
    <property type="evidence" value="ECO:0007669"/>
    <property type="project" value="UniProtKB-KW"/>
</dbReference>
<organism evidence="2 3">
    <name type="scientific">Rhodoblastus acidophilus</name>
    <name type="common">Rhodopseudomonas acidophila</name>
    <dbReference type="NCBI Taxonomy" id="1074"/>
    <lineage>
        <taxon>Bacteria</taxon>
        <taxon>Pseudomonadati</taxon>
        <taxon>Pseudomonadota</taxon>
        <taxon>Alphaproteobacteria</taxon>
        <taxon>Hyphomicrobiales</taxon>
        <taxon>Rhodoblastaceae</taxon>
        <taxon>Rhodoblastus</taxon>
    </lineage>
</organism>
<dbReference type="EMBL" id="FYDG01000051">
    <property type="protein sequence ID" value="SNB85341.1"/>
    <property type="molecule type" value="Genomic_DNA"/>
</dbReference>
<proteinExistence type="predicted"/>